<feature type="transmembrane region" description="Helical" evidence="7">
    <location>
        <begin position="234"/>
        <end position="256"/>
    </location>
</feature>
<evidence type="ECO:0000313" key="10">
    <source>
        <dbReference type="Proteomes" id="UP000799777"/>
    </source>
</evidence>
<feature type="domain" description="Rhodopsin" evidence="8">
    <location>
        <begin position="45"/>
        <end position="302"/>
    </location>
</feature>
<keyword evidence="10" id="KW-1185">Reference proteome</keyword>
<evidence type="ECO:0000256" key="1">
    <source>
        <dbReference type="ARBA" id="ARBA00004141"/>
    </source>
</evidence>
<feature type="region of interest" description="Disordered" evidence="6">
    <location>
        <begin position="365"/>
        <end position="400"/>
    </location>
</feature>
<comment type="caution">
    <text evidence="9">The sequence shown here is derived from an EMBL/GenBank/DDBJ whole genome shotgun (WGS) entry which is preliminary data.</text>
</comment>
<comment type="subcellular location">
    <subcellularLocation>
        <location evidence="1">Membrane</location>
        <topology evidence="1">Multi-pass membrane protein</topology>
    </subcellularLocation>
</comment>
<dbReference type="InterPro" id="IPR052337">
    <property type="entry name" value="SAT4-like"/>
</dbReference>
<dbReference type="GO" id="GO:0016020">
    <property type="term" value="C:membrane"/>
    <property type="evidence" value="ECO:0007669"/>
    <property type="project" value="UniProtKB-SubCell"/>
</dbReference>
<feature type="transmembrane region" description="Helical" evidence="7">
    <location>
        <begin position="61"/>
        <end position="82"/>
    </location>
</feature>
<keyword evidence="3 7" id="KW-1133">Transmembrane helix</keyword>
<proteinExistence type="inferred from homology"/>
<evidence type="ECO:0000256" key="2">
    <source>
        <dbReference type="ARBA" id="ARBA00022692"/>
    </source>
</evidence>
<dbReference type="PANTHER" id="PTHR33048">
    <property type="entry name" value="PTH11-LIKE INTEGRAL MEMBRANE PROTEIN (AFU_ORTHOLOGUE AFUA_5G11245)"/>
    <property type="match status" value="1"/>
</dbReference>
<protein>
    <recommendedName>
        <fullName evidence="8">Rhodopsin domain-containing protein</fullName>
    </recommendedName>
</protein>
<dbReference type="Proteomes" id="UP000799777">
    <property type="component" value="Unassembled WGS sequence"/>
</dbReference>
<accession>A0A9P4LIF7</accession>
<reference evidence="9" key="1">
    <citation type="journal article" date="2020" name="Stud. Mycol.">
        <title>101 Dothideomycetes genomes: a test case for predicting lifestyles and emergence of pathogens.</title>
        <authorList>
            <person name="Haridas S."/>
            <person name="Albert R."/>
            <person name="Binder M."/>
            <person name="Bloem J."/>
            <person name="Labutti K."/>
            <person name="Salamov A."/>
            <person name="Andreopoulos B."/>
            <person name="Baker S."/>
            <person name="Barry K."/>
            <person name="Bills G."/>
            <person name="Bluhm B."/>
            <person name="Cannon C."/>
            <person name="Castanera R."/>
            <person name="Culley D."/>
            <person name="Daum C."/>
            <person name="Ezra D."/>
            <person name="Gonzalez J."/>
            <person name="Henrissat B."/>
            <person name="Kuo A."/>
            <person name="Liang C."/>
            <person name="Lipzen A."/>
            <person name="Lutzoni F."/>
            <person name="Magnuson J."/>
            <person name="Mondo S."/>
            <person name="Nolan M."/>
            <person name="Ohm R."/>
            <person name="Pangilinan J."/>
            <person name="Park H.-J."/>
            <person name="Ramirez L."/>
            <person name="Alfaro M."/>
            <person name="Sun H."/>
            <person name="Tritt A."/>
            <person name="Yoshinaga Y."/>
            <person name="Zwiers L.-H."/>
            <person name="Turgeon B."/>
            <person name="Goodwin S."/>
            <person name="Spatafora J."/>
            <person name="Crous P."/>
            <person name="Grigoriev I."/>
        </authorList>
    </citation>
    <scope>NUCLEOTIDE SEQUENCE</scope>
    <source>
        <strain evidence="9">CBS 110217</strain>
    </source>
</reference>
<evidence type="ECO:0000256" key="5">
    <source>
        <dbReference type="ARBA" id="ARBA00038359"/>
    </source>
</evidence>
<evidence type="ECO:0000259" key="8">
    <source>
        <dbReference type="Pfam" id="PF20684"/>
    </source>
</evidence>
<keyword evidence="4 7" id="KW-0472">Membrane</keyword>
<evidence type="ECO:0000256" key="7">
    <source>
        <dbReference type="SAM" id="Phobius"/>
    </source>
</evidence>
<feature type="transmembrane region" description="Helical" evidence="7">
    <location>
        <begin position="276"/>
        <end position="298"/>
    </location>
</feature>
<evidence type="ECO:0000256" key="4">
    <source>
        <dbReference type="ARBA" id="ARBA00023136"/>
    </source>
</evidence>
<dbReference type="EMBL" id="ML978275">
    <property type="protein sequence ID" value="KAF2025079.1"/>
    <property type="molecule type" value="Genomic_DNA"/>
</dbReference>
<gene>
    <name evidence="9" type="ORF">EK21DRAFT_93548</name>
</gene>
<dbReference type="Pfam" id="PF20684">
    <property type="entry name" value="Fung_rhodopsin"/>
    <property type="match status" value="1"/>
</dbReference>
<feature type="transmembrane region" description="Helical" evidence="7">
    <location>
        <begin position="102"/>
        <end position="127"/>
    </location>
</feature>
<keyword evidence="2 7" id="KW-0812">Transmembrane</keyword>
<comment type="similarity">
    <text evidence="5">Belongs to the SAT4 family.</text>
</comment>
<feature type="transmembrane region" description="Helical" evidence="7">
    <location>
        <begin position="25"/>
        <end position="49"/>
    </location>
</feature>
<name>A0A9P4LIF7_9PLEO</name>
<dbReference type="InterPro" id="IPR049326">
    <property type="entry name" value="Rhodopsin_dom_fungi"/>
</dbReference>
<dbReference type="AlphaFoldDB" id="A0A9P4LIF7"/>
<dbReference type="OrthoDB" id="61113at2759"/>
<organism evidence="9 10">
    <name type="scientific">Setomelanomma holmii</name>
    <dbReference type="NCBI Taxonomy" id="210430"/>
    <lineage>
        <taxon>Eukaryota</taxon>
        <taxon>Fungi</taxon>
        <taxon>Dikarya</taxon>
        <taxon>Ascomycota</taxon>
        <taxon>Pezizomycotina</taxon>
        <taxon>Dothideomycetes</taxon>
        <taxon>Pleosporomycetidae</taxon>
        <taxon>Pleosporales</taxon>
        <taxon>Pleosporineae</taxon>
        <taxon>Phaeosphaeriaceae</taxon>
        <taxon>Setomelanomma</taxon>
    </lineage>
</organism>
<dbReference type="PANTHER" id="PTHR33048:SF47">
    <property type="entry name" value="INTEGRAL MEMBRANE PROTEIN-RELATED"/>
    <property type="match status" value="1"/>
</dbReference>
<evidence type="ECO:0000313" key="9">
    <source>
        <dbReference type="EMBL" id="KAF2025079.1"/>
    </source>
</evidence>
<evidence type="ECO:0000256" key="3">
    <source>
        <dbReference type="ARBA" id="ARBA00022989"/>
    </source>
</evidence>
<sequence length="456" mass="50576">MVFVTGLSDPKHHPDNANLPTLNSAATIIGVTISVLSLAVVCIALRLWVRLRDGLWGWDDAFVLLSGIASIVGDGMVCLMPRDGMGLHFWTLDYAHLLSYFRHIYSTNICYSASACFIKLAILFQYLRLFAEYESSMPANRYRLARRTVLSLITLSSVWGLTFFLLAIFPCSPIAKNWNPFMKGTCFGWGSKEPKEFFAMFASHAASNTFLDILVLLAPVPFLGRLQLAGKSRAGLITLFTLGCIVVSVAIGRMISLTINRAGTIPVLDMSYHTPSIYIFSVLEVNIAIIAASIPIFWPVIATFASNKIWVVNEIEVRVENASRDSFSTSGEIGLVEQGSWGKEDLKEDFGGRTSRLSELAKTYDRADSRTHRHKQSNTSSLGRSLGINIGTRPSQESQRSLCHNPYVGLRSDGTISRGEREDWFVEVDRQNTAGKTTTTVETTDIPFTHIKALER</sequence>
<evidence type="ECO:0000256" key="6">
    <source>
        <dbReference type="SAM" id="MobiDB-lite"/>
    </source>
</evidence>
<feature type="transmembrane region" description="Helical" evidence="7">
    <location>
        <begin position="148"/>
        <end position="169"/>
    </location>
</feature>
<feature type="transmembrane region" description="Helical" evidence="7">
    <location>
        <begin position="197"/>
        <end position="222"/>
    </location>
</feature>